<evidence type="ECO:0000313" key="2">
    <source>
        <dbReference type="EMBL" id="EGG00210.1"/>
    </source>
</evidence>
<name>F4S574_MELLP</name>
<dbReference type="AlphaFoldDB" id="F4S574"/>
<feature type="chain" id="PRO_5003315818" evidence="1">
    <location>
        <begin position="26"/>
        <end position="128"/>
    </location>
</feature>
<reference evidence="3" key="1">
    <citation type="journal article" date="2011" name="Proc. Natl. Acad. Sci. U.S.A.">
        <title>Obligate biotrophy features unraveled by the genomic analysis of rust fungi.</title>
        <authorList>
            <person name="Duplessis S."/>
            <person name="Cuomo C.A."/>
            <person name="Lin Y.-C."/>
            <person name="Aerts A."/>
            <person name="Tisserant E."/>
            <person name="Veneault-Fourrey C."/>
            <person name="Joly D.L."/>
            <person name="Hacquard S."/>
            <person name="Amselem J."/>
            <person name="Cantarel B.L."/>
            <person name="Chiu R."/>
            <person name="Coutinho P.M."/>
            <person name="Feau N."/>
            <person name="Field M."/>
            <person name="Frey P."/>
            <person name="Gelhaye E."/>
            <person name="Goldberg J."/>
            <person name="Grabherr M.G."/>
            <person name="Kodira C.D."/>
            <person name="Kohler A."/>
            <person name="Kuees U."/>
            <person name="Lindquist E.A."/>
            <person name="Lucas S.M."/>
            <person name="Mago R."/>
            <person name="Mauceli E."/>
            <person name="Morin E."/>
            <person name="Murat C."/>
            <person name="Pangilinan J.L."/>
            <person name="Park R."/>
            <person name="Pearson M."/>
            <person name="Quesneville H."/>
            <person name="Rouhier N."/>
            <person name="Sakthikumar S."/>
            <person name="Salamov A.A."/>
            <person name="Schmutz J."/>
            <person name="Selles B."/>
            <person name="Shapiro H."/>
            <person name="Tanguay P."/>
            <person name="Tuskan G.A."/>
            <person name="Henrissat B."/>
            <person name="Van de Peer Y."/>
            <person name="Rouze P."/>
            <person name="Ellis J.G."/>
            <person name="Dodds P.N."/>
            <person name="Schein J.E."/>
            <person name="Zhong S."/>
            <person name="Hamelin R.C."/>
            <person name="Grigoriev I.V."/>
            <person name="Szabo L.J."/>
            <person name="Martin F."/>
        </authorList>
    </citation>
    <scope>NUCLEOTIDE SEQUENCE [LARGE SCALE GENOMIC DNA]</scope>
    <source>
        <strain evidence="3">98AG31 / pathotype 3-4-7</strain>
    </source>
</reference>
<dbReference type="HOGENOM" id="CLU_1960056_0_0_1"/>
<dbReference type="GeneID" id="18924551"/>
<keyword evidence="1" id="KW-0732">Signal</keyword>
<evidence type="ECO:0000256" key="1">
    <source>
        <dbReference type="SAM" id="SignalP"/>
    </source>
</evidence>
<proteinExistence type="predicted"/>
<dbReference type="InParanoid" id="F4S574"/>
<dbReference type="VEuPathDB" id="FungiDB:MELLADRAFT_112041"/>
<dbReference type="Proteomes" id="UP000001072">
    <property type="component" value="Unassembled WGS sequence"/>
</dbReference>
<feature type="signal peptide" evidence="1">
    <location>
        <begin position="1"/>
        <end position="25"/>
    </location>
</feature>
<dbReference type="EMBL" id="GL883150">
    <property type="protein sequence ID" value="EGG00210.1"/>
    <property type="molecule type" value="Genomic_DNA"/>
</dbReference>
<accession>F4S574</accession>
<keyword evidence="3" id="KW-1185">Reference proteome</keyword>
<sequence>MSRISSYLFISLTILLVSLATFSLAANTDRCTVCMYDGTTYNKPDPAKGANELCNKVKQSGCVFKNWYTHDNDPNTGGQKTYCRFQCNDPKSGCIGYKTKVHNGGPADQAHESLFRTDHMDCDKWPIS</sequence>
<dbReference type="KEGG" id="mlr:MELLADRAFT_112041"/>
<protein>
    <submittedName>
        <fullName evidence="2">Secreted protein</fullName>
    </submittedName>
</protein>
<dbReference type="RefSeq" id="XP_007416613.1">
    <property type="nucleotide sequence ID" value="XM_007416551.1"/>
</dbReference>
<organism evidence="3">
    <name type="scientific">Melampsora larici-populina (strain 98AG31 / pathotype 3-4-7)</name>
    <name type="common">Poplar leaf rust fungus</name>
    <dbReference type="NCBI Taxonomy" id="747676"/>
    <lineage>
        <taxon>Eukaryota</taxon>
        <taxon>Fungi</taxon>
        <taxon>Dikarya</taxon>
        <taxon>Basidiomycota</taxon>
        <taxon>Pucciniomycotina</taxon>
        <taxon>Pucciniomycetes</taxon>
        <taxon>Pucciniales</taxon>
        <taxon>Melampsoraceae</taxon>
        <taxon>Melampsora</taxon>
    </lineage>
</organism>
<gene>
    <name evidence="2" type="ORF">MELLADRAFT_112041</name>
</gene>
<evidence type="ECO:0000313" key="3">
    <source>
        <dbReference type="Proteomes" id="UP000001072"/>
    </source>
</evidence>